<keyword evidence="1" id="KW-1133">Transmembrane helix</keyword>
<dbReference type="InterPro" id="IPR050469">
    <property type="entry name" value="Diguanylate_Cyclase"/>
</dbReference>
<name>A0ABW1R1G9_9LACO</name>
<dbReference type="CDD" id="cd01949">
    <property type="entry name" value="GGDEF"/>
    <property type="match status" value="1"/>
</dbReference>
<dbReference type="PANTHER" id="PTHR45138:SF24">
    <property type="entry name" value="DIGUANYLATE CYCLASE DGCC-RELATED"/>
    <property type="match status" value="1"/>
</dbReference>
<dbReference type="NCBIfam" id="TIGR00254">
    <property type="entry name" value="GGDEF"/>
    <property type="match status" value="1"/>
</dbReference>
<dbReference type="EMBL" id="JBHSSD010000009">
    <property type="protein sequence ID" value="MFC6163618.1"/>
    <property type="molecule type" value="Genomic_DNA"/>
</dbReference>
<proteinExistence type="predicted"/>
<dbReference type="SMART" id="SM00267">
    <property type="entry name" value="GGDEF"/>
    <property type="match status" value="1"/>
</dbReference>
<dbReference type="Gene3D" id="3.30.70.270">
    <property type="match status" value="1"/>
</dbReference>
<gene>
    <name evidence="3" type="ORF">ACFP3T_02890</name>
</gene>
<dbReference type="RefSeq" id="WP_137639058.1">
    <property type="nucleotide sequence ID" value="NZ_BJDK01000002.1"/>
</dbReference>
<feature type="transmembrane region" description="Helical" evidence="1">
    <location>
        <begin position="149"/>
        <end position="166"/>
    </location>
</feature>
<sequence length="376" mass="43965">MTWTHWHVAPFVTSVFFVLGVLTLYWATIRSLEAWVHDHHWEIADHTLEAWYGMVYMVAFTFGLQTLIVGQTYNWQFMNFQLIAIIFCGYFLNIRIPPLWLFPIVVAFMAYNHSLFVWQSWGHALTLLVFFWLLNVVQRKFRTTRVAPMMYLVVVVPFGWLLWYWMRLKHQLSWHTVTMQWLYLVVFAILVYSYVIMLTHDSELKQRLQRFASHDSLTHAANFAAYVEASQYWFDKSKHDAQPLAMMMFDIDHFKRINDTYGHLAGDDVLQQVVVTVQTVIDANDSQIKLYRTGGEEFNLLFPDYRLAATQATVAQIFNAVNHLKVIAGGAQIEPTISVGVTELRAIDAEPLDFYNRVDQNLYHSKQNGRMQITSA</sequence>
<evidence type="ECO:0000313" key="4">
    <source>
        <dbReference type="Proteomes" id="UP001596253"/>
    </source>
</evidence>
<dbReference type="InterPro" id="IPR029787">
    <property type="entry name" value="Nucleotide_cyclase"/>
</dbReference>
<dbReference type="Proteomes" id="UP001596253">
    <property type="component" value="Unassembled WGS sequence"/>
</dbReference>
<evidence type="ECO:0000256" key="1">
    <source>
        <dbReference type="SAM" id="Phobius"/>
    </source>
</evidence>
<keyword evidence="1" id="KW-0812">Transmembrane</keyword>
<evidence type="ECO:0000313" key="3">
    <source>
        <dbReference type="EMBL" id="MFC6163618.1"/>
    </source>
</evidence>
<feature type="transmembrane region" description="Helical" evidence="1">
    <location>
        <begin position="121"/>
        <end position="137"/>
    </location>
</feature>
<feature type="transmembrane region" description="Helical" evidence="1">
    <location>
        <begin position="50"/>
        <end position="69"/>
    </location>
</feature>
<dbReference type="InterPro" id="IPR043128">
    <property type="entry name" value="Rev_trsase/Diguanyl_cyclase"/>
</dbReference>
<protein>
    <submittedName>
        <fullName evidence="3">GGDEF domain-containing protein</fullName>
    </submittedName>
</protein>
<organism evidence="3 4">
    <name type="scientific">Lactiplantibacillus dongliensis</name>
    <dbReference type="NCBI Taxonomy" id="2559919"/>
    <lineage>
        <taxon>Bacteria</taxon>
        <taxon>Bacillati</taxon>
        <taxon>Bacillota</taxon>
        <taxon>Bacilli</taxon>
        <taxon>Lactobacillales</taxon>
        <taxon>Lactobacillaceae</taxon>
        <taxon>Lactiplantibacillus</taxon>
    </lineage>
</organism>
<keyword evidence="4" id="KW-1185">Reference proteome</keyword>
<dbReference type="Pfam" id="PF00990">
    <property type="entry name" value="GGDEF"/>
    <property type="match status" value="1"/>
</dbReference>
<feature type="transmembrane region" description="Helical" evidence="1">
    <location>
        <begin position="181"/>
        <end position="200"/>
    </location>
</feature>
<dbReference type="PROSITE" id="PS50887">
    <property type="entry name" value="GGDEF"/>
    <property type="match status" value="1"/>
</dbReference>
<reference evidence="4" key="1">
    <citation type="journal article" date="2019" name="Int. J. Syst. Evol. Microbiol.">
        <title>The Global Catalogue of Microorganisms (GCM) 10K type strain sequencing project: providing services to taxonomists for standard genome sequencing and annotation.</title>
        <authorList>
            <consortium name="The Broad Institute Genomics Platform"/>
            <consortium name="The Broad Institute Genome Sequencing Center for Infectious Disease"/>
            <person name="Wu L."/>
            <person name="Ma J."/>
        </authorList>
    </citation>
    <scope>NUCLEOTIDE SEQUENCE [LARGE SCALE GENOMIC DNA]</scope>
    <source>
        <strain evidence="4">CCM 8932</strain>
    </source>
</reference>
<feature type="domain" description="GGDEF" evidence="2">
    <location>
        <begin position="242"/>
        <end position="376"/>
    </location>
</feature>
<evidence type="ECO:0000259" key="2">
    <source>
        <dbReference type="PROSITE" id="PS50887"/>
    </source>
</evidence>
<comment type="caution">
    <text evidence="3">The sequence shown here is derived from an EMBL/GenBank/DDBJ whole genome shotgun (WGS) entry which is preliminary data.</text>
</comment>
<dbReference type="PANTHER" id="PTHR45138">
    <property type="entry name" value="REGULATORY COMPONENTS OF SENSORY TRANSDUCTION SYSTEM"/>
    <property type="match status" value="1"/>
</dbReference>
<dbReference type="InterPro" id="IPR000160">
    <property type="entry name" value="GGDEF_dom"/>
</dbReference>
<feature type="transmembrane region" description="Helical" evidence="1">
    <location>
        <begin position="6"/>
        <end position="29"/>
    </location>
</feature>
<accession>A0ABW1R1G9</accession>
<dbReference type="SUPFAM" id="SSF55073">
    <property type="entry name" value="Nucleotide cyclase"/>
    <property type="match status" value="1"/>
</dbReference>
<keyword evidence="1" id="KW-0472">Membrane</keyword>